<evidence type="ECO:0000256" key="10">
    <source>
        <dbReference type="ARBA" id="ARBA00023049"/>
    </source>
</evidence>
<evidence type="ECO:0000256" key="9">
    <source>
        <dbReference type="ARBA" id="ARBA00022989"/>
    </source>
</evidence>
<gene>
    <name evidence="14" type="ORF">C5746_26215</name>
</gene>
<sequence>MSPTLRALRAIALFAGFYLLGILLLSVLCVLDWAAFRWTWIPVAVMVLARTSVLALPIVRGMFVPRIPKDDDVRGLHVDDTRQPRLWAMVRDLADRVGTRTPDEIVLTDQVDASAVEDTRFLGLFAGRRRLLVGLPLMAGLSEAQLRSVLAHEISHFANSDTRLTAINTRGRIQTARTITHFQEWVGKAVATERARQEKKAAKALAKGKKAKKIDPSDAGTSLRRMAALYQRYALFSRRVTLSDTRCAEFAADAAAVRIAGRDVTASALLETQVLLDMHEDYMDTYATLGVAAGMLPPPGQVLGGLRHVLAARKDELEEMRDSLPFEPSAPYTHPSVTERIARIEALPDDGRASEPVEPALGLLVDTERTLADAEEQVLTPQMLRLRRVDWPDLVHESMTTYGKWSAQKFRTAVAEVTGGDGSVTDALDALDAGAQWQIADRLPKSDEARAATGRAAREFARPKLRDGLRQLVVSEYVRQGRARWRLSWNDDDTSLELPRGHEEMLPVALDATVADVPDTKLLRELLTVPGQCA</sequence>
<keyword evidence="3" id="KW-1003">Cell membrane</keyword>
<proteinExistence type="predicted"/>
<dbReference type="Proteomes" id="UP000252698">
    <property type="component" value="Chromosome"/>
</dbReference>
<evidence type="ECO:0000256" key="5">
    <source>
        <dbReference type="ARBA" id="ARBA00022692"/>
    </source>
</evidence>
<feature type="transmembrane region" description="Helical" evidence="12">
    <location>
        <begin position="40"/>
        <end position="59"/>
    </location>
</feature>
<keyword evidence="5 12" id="KW-0812">Transmembrane</keyword>
<evidence type="ECO:0000256" key="7">
    <source>
        <dbReference type="ARBA" id="ARBA00022801"/>
    </source>
</evidence>
<dbReference type="PANTHER" id="PTHR43221">
    <property type="entry name" value="PROTEASE HTPX"/>
    <property type="match status" value="1"/>
</dbReference>
<dbReference type="GO" id="GO:0046872">
    <property type="term" value="F:metal ion binding"/>
    <property type="evidence" value="ECO:0007669"/>
    <property type="project" value="UniProtKB-KW"/>
</dbReference>
<feature type="domain" description="Peptidase M48" evidence="13">
    <location>
        <begin position="82"/>
        <end position="346"/>
    </location>
</feature>
<dbReference type="InterPro" id="IPR050083">
    <property type="entry name" value="HtpX_protease"/>
</dbReference>
<dbReference type="Gene3D" id="3.30.2010.10">
    <property type="entry name" value="Metalloproteases ('zincins'), catalytic domain"/>
    <property type="match status" value="1"/>
</dbReference>
<evidence type="ECO:0000256" key="2">
    <source>
        <dbReference type="ARBA" id="ARBA00004651"/>
    </source>
</evidence>
<dbReference type="GO" id="GO:0005886">
    <property type="term" value="C:plasma membrane"/>
    <property type="evidence" value="ECO:0007669"/>
    <property type="project" value="UniProtKB-SubCell"/>
</dbReference>
<evidence type="ECO:0000256" key="8">
    <source>
        <dbReference type="ARBA" id="ARBA00022833"/>
    </source>
</evidence>
<keyword evidence="7" id="KW-0378">Hydrolase</keyword>
<dbReference type="RefSeq" id="WP_114246324.1">
    <property type="nucleotide sequence ID" value="NZ_CP027306.1"/>
</dbReference>
<evidence type="ECO:0000256" key="6">
    <source>
        <dbReference type="ARBA" id="ARBA00022723"/>
    </source>
</evidence>
<comment type="subcellular location">
    <subcellularLocation>
        <location evidence="2">Cell membrane</location>
        <topology evidence="2">Multi-pass membrane protein</topology>
    </subcellularLocation>
</comment>
<dbReference type="CDD" id="cd07328">
    <property type="entry name" value="M48_Ste24p_like"/>
    <property type="match status" value="1"/>
</dbReference>
<keyword evidence="4" id="KW-0645">Protease</keyword>
<dbReference type="GeneID" id="95521898"/>
<dbReference type="GO" id="GO:0006508">
    <property type="term" value="P:proteolysis"/>
    <property type="evidence" value="ECO:0007669"/>
    <property type="project" value="UniProtKB-KW"/>
</dbReference>
<evidence type="ECO:0000256" key="4">
    <source>
        <dbReference type="ARBA" id="ARBA00022670"/>
    </source>
</evidence>
<evidence type="ECO:0000256" key="11">
    <source>
        <dbReference type="ARBA" id="ARBA00023136"/>
    </source>
</evidence>
<accession>A0A2Z5JHV9</accession>
<evidence type="ECO:0000313" key="14">
    <source>
        <dbReference type="EMBL" id="AXE79843.1"/>
    </source>
</evidence>
<keyword evidence="11 12" id="KW-0472">Membrane</keyword>
<keyword evidence="8" id="KW-0862">Zinc</keyword>
<keyword evidence="9 12" id="KW-1133">Transmembrane helix</keyword>
<dbReference type="EMBL" id="CP027306">
    <property type="protein sequence ID" value="AXE79843.1"/>
    <property type="molecule type" value="Genomic_DNA"/>
</dbReference>
<name>A0A2Z5JHV9_STRAR</name>
<evidence type="ECO:0000256" key="1">
    <source>
        <dbReference type="ARBA" id="ARBA00001947"/>
    </source>
</evidence>
<organism evidence="14 15">
    <name type="scientific">Streptomyces atratus</name>
    <dbReference type="NCBI Taxonomy" id="1893"/>
    <lineage>
        <taxon>Bacteria</taxon>
        <taxon>Bacillati</taxon>
        <taxon>Actinomycetota</taxon>
        <taxon>Actinomycetes</taxon>
        <taxon>Kitasatosporales</taxon>
        <taxon>Streptomycetaceae</taxon>
        <taxon>Streptomyces</taxon>
    </lineage>
</organism>
<evidence type="ECO:0000313" key="15">
    <source>
        <dbReference type="Proteomes" id="UP000252698"/>
    </source>
</evidence>
<keyword evidence="10" id="KW-0482">Metalloprotease</keyword>
<reference evidence="14 15" key="1">
    <citation type="journal article" date="2018" name="Front. Microbiol.">
        <title>Genome Sequencing of Streptomyces atratus SCSIOZH16 and Activation Production of Nocardamine via Metabolic Engineering.</title>
        <authorList>
            <person name="Li Y."/>
            <person name="Zhang C."/>
            <person name="Liu C."/>
            <person name="Ju J."/>
            <person name="Ma J."/>
        </authorList>
    </citation>
    <scope>NUCLEOTIDE SEQUENCE [LARGE SCALE GENOMIC DNA]</scope>
    <source>
        <strain evidence="14 15">SCSIO_ZH16</strain>
    </source>
</reference>
<dbReference type="GO" id="GO:0004222">
    <property type="term" value="F:metalloendopeptidase activity"/>
    <property type="evidence" value="ECO:0007669"/>
    <property type="project" value="InterPro"/>
</dbReference>
<evidence type="ECO:0000256" key="3">
    <source>
        <dbReference type="ARBA" id="ARBA00022475"/>
    </source>
</evidence>
<evidence type="ECO:0000259" key="13">
    <source>
        <dbReference type="Pfam" id="PF01435"/>
    </source>
</evidence>
<dbReference type="InterPro" id="IPR001915">
    <property type="entry name" value="Peptidase_M48"/>
</dbReference>
<keyword evidence="6" id="KW-0479">Metal-binding</keyword>
<dbReference type="KEGG" id="sata:C5746_26215"/>
<dbReference type="AlphaFoldDB" id="A0A2Z5JHV9"/>
<dbReference type="PANTHER" id="PTHR43221:SF1">
    <property type="entry name" value="PROTEASE HTPX"/>
    <property type="match status" value="1"/>
</dbReference>
<protein>
    <submittedName>
        <fullName evidence="14">Peptidase</fullName>
    </submittedName>
</protein>
<feature type="transmembrane region" description="Helical" evidence="12">
    <location>
        <begin position="12"/>
        <end position="34"/>
    </location>
</feature>
<dbReference type="Pfam" id="PF01435">
    <property type="entry name" value="Peptidase_M48"/>
    <property type="match status" value="1"/>
</dbReference>
<comment type="cofactor">
    <cofactor evidence="1">
        <name>Zn(2+)</name>
        <dbReference type="ChEBI" id="CHEBI:29105"/>
    </cofactor>
</comment>
<evidence type="ECO:0000256" key="12">
    <source>
        <dbReference type="SAM" id="Phobius"/>
    </source>
</evidence>